<sequence>MNNQYKEILGSWLAAIGTISSAIGSTPSHFTTSDLRNNLDLWGNVLQATGNALGADGQREVSLEKLGNKIQSVGNITVISGMISNFEKETEQH</sequence>
<protein>
    <submittedName>
        <fullName evidence="1">Uncharacterized protein</fullName>
    </submittedName>
</protein>
<dbReference type="Proteomes" id="UP000621492">
    <property type="component" value="Unassembled WGS sequence"/>
</dbReference>
<evidence type="ECO:0000313" key="1">
    <source>
        <dbReference type="EMBL" id="GGB62644.1"/>
    </source>
</evidence>
<dbReference type="Pfam" id="PF22116">
    <property type="entry name" value="DUF6944"/>
    <property type="match status" value="1"/>
</dbReference>
<comment type="caution">
    <text evidence="1">The sequence shown here is derived from an EMBL/GenBank/DDBJ whole genome shotgun (WGS) entry which is preliminary data.</text>
</comment>
<dbReference type="EMBL" id="BMJD01000077">
    <property type="protein sequence ID" value="GGB62644.1"/>
    <property type="molecule type" value="Genomic_DNA"/>
</dbReference>
<proteinExistence type="predicted"/>
<gene>
    <name evidence="1" type="ORF">GCM10011409_44770</name>
</gene>
<dbReference type="InterPro" id="IPR054224">
    <property type="entry name" value="DUF6944"/>
</dbReference>
<dbReference type="AlphaFoldDB" id="A0A9W5U2E4"/>
<keyword evidence="2" id="KW-1185">Reference proteome</keyword>
<reference evidence="1" key="2">
    <citation type="submission" date="2020-09" db="EMBL/GenBank/DDBJ databases">
        <authorList>
            <person name="Sun Q."/>
            <person name="Zhou Y."/>
        </authorList>
    </citation>
    <scope>NUCLEOTIDE SEQUENCE</scope>
    <source>
        <strain evidence="1">CGMCC 1.15454</strain>
    </source>
</reference>
<reference evidence="1" key="1">
    <citation type="journal article" date="2014" name="Int. J. Syst. Evol. Microbiol.">
        <title>Complete genome sequence of Corynebacterium casei LMG S-19264T (=DSM 44701T), isolated from a smear-ripened cheese.</title>
        <authorList>
            <consortium name="US DOE Joint Genome Institute (JGI-PGF)"/>
            <person name="Walter F."/>
            <person name="Albersmeier A."/>
            <person name="Kalinowski J."/>
            <person name="Ruckert C."/>
        </authorList>
    </citation>
    <scope>NUCLEOTIDE SEQUENCE</scope>
    <source>
        <strain evidence="1">CGMCC 1.15454</strain>
    </source>
</reference>
<accession>A0A9W5U2E4</accession>
<name>A0A9W5U2E4_9BACI</name>
<organism evidence="1 2">
    <name type="scientific">Lentibacillus populi</name>
    <dbReference type="NCBI Taxonomy" id="1827502"/>
    <lineage>
        <taxon>Bacteria</taxon>
        <taxon>Bacillati</taxon>
        <taxon>Bacillota</taxon>
        <taxon>Bacilli</taxon>
        <taxon>Bacillales</taxon>
        <taxon>Bacillaceae</taxon>
        <taxon>Lentibacillus</taxon>
    </lineage>
</organism>
<evidence type="ECO:0000313" key="2">
    <source>
        <dbReference type="Proteomes" id="UP000621492"/>
    </source>
</evidence>